<dbReference type="Proteomes" id="UP000228809">
    <property type="component" value="Unassembled WGS sequence"/>
</dbReference>
<dbReference type="EMBL" id="PFBJ01000004">
    <property type="protein sequence ID" value="PIT91329.1"/>
    <property type="molecule type" value="Genomic_DNA"/>
</dbReference>
<name>A0A2M6WEX6_9BACT</name>
<dbReference type="Pfam" id="PF12705">
    <property type="entry name" value="PDDEXK_1"/>
    <property type="match status" value="1"/>
</dbReference>
<gene>
    <name evidence="2" type="ORF">COU17_00860</name>
</gene>
<evidence type="ECO:0000259" key="1">
    <source>
        <dbReference type="Pfam" id="PF12705"/>
    </source>
</evidence>
<sequence>MKNASLISYWSYSSLMAFLRNPIIWYKHYVEQVRDTPSSPSAIVGRAGHLALEHFYNGVERDEARALGLLYIKNVADFEINFGKATSTLARKKKRERMEREYTQAMDFYFARPPRHFVVGVEVAHTATVEGLPLPVKAISDLVVKSRVEKGALDIVDHKFVDSFSSLKGQKTLFTIQAIFNYYTVRDLYKQPIRRFIVQECKKRKNADGKSQLRRYAIDFKECEEEFALFHRLIRDATEEISRPRRYLPNPSDMFDGENSVDIYRLELL</sequence>
<dbReference type="AlphaFoldDB" id="A0A2M6WEX6"/>
<organism evidence="2 3">
    <name type="scientific">Candidatus Kaiserbacteria bacterium CG10_big_fil_rev_8_21_14_0_10_49_17</name>
    <dbReference type="NCBI Taxonomy" id="1974609"/>
    <lineage>
        <taxon>Bacteria</taxon>
        <taxon>Candidatus Kaiseribacteriota</taxon>
    </lineage>
</organism>
<accession>A0A2M6WEX6</accession>
<protein>
    <recommendedName>
        <fullName evidence="1">PD-(D/E)XK endonuclease-like domain-containing protein</fullName>
    </recommendedName>
</protein>
<evidence type="ECO:0000313" key="3">
    <source>
        <dbReference type="Proteomes" id="UP000228809"/>
    </source>
</evidence>
<comment type="caution">
    <text evidence="2">The sequence shown here is derived from an EMBL/GenBank/DDBJ whole genome shotgun (WGS) entry which is preliminary data.</text>
</comment>
<proteinExistence type="predicted"/>
<dbReference type="InterPro" id="IPR038726">
    <property type="entry name" value="PDDEXK_AddAB-type"/>
</dbReference>
<evidence type="ECO:0000313" key="2">
    <source>
        <dbReference type="EMBL" id="PIT91329.1"/>
    </source>
</evidence>
<feature type="domain" description="PD-(D/E)XK endonuclease-like" evidence="1">
    <location>
        <begin position="10"/>
        <end position="252"/>
    </location>
</feature>
<reference evidence="3" key="1">
    <citation type="submission" date="2017-09" db="EMBL/GenBank/DDBJ databases">
        <title>Depth-based differentiation of microbial function through sediment-hosted aquifers and enrichment of novel symbionts in the deep terrestrial subsurface.</title>
        <authorList>
            <person name="Probst A.J."/>
            <person name="Ladd B."/>
            <person name="Jarett J.K."/>
            <person name="Geller-Mcgrath D.E."/>
            <person name="Sieber C.M.K."/>
            <person name="Emerson J.B."/>
            <person name="Anantharaman K."/>
            <person name="Thomas B.C."/>
            <person name="Malmstrom R."/>
            <person name="Stieglmeier M."/>
            <person name="Klingl A."/>
            <person name="Woyke T."/>
            <person name="Ryan C.M."/>
            <person name="Banfield J.F."/>
        </authorList>
    </citation>
    <scope>NUCLEOTIDE SEQUENCE [LARGE SCALE GENOMIC DNA]</scope>
</reference>